<name>A0A4R5LRR1_9GAMM</name>
<evidence type="ECO:0000256" key="1">
    <source>
        <dbReference type="SAM" id="SignalP"/>
    </source>
</evidence>
<accession>A0A4R5LRR1</accession>
<reference evidence="2 3" key="1">
    <citation type="submission" date="2019-03" db="EMBL/GenBank/DDBJ databases">
        <title>Seongchinamella monodicae gen. nov., sp. nov., a novel member of the Gammaproteobacteria isolated from a tidal mudflat of beach.</title>
        <authorList>
            <person name="Yang H.G."/>
            <person name="Kang J.W."/>
            <person name="Lee S.D."/>
        </authorList>
    </citation>
    <scope>NUCLEOTIDE SEQUENCE [LARGE SCALE GENOMIC DNA]</scope>
    <source>
        <strain evidence="2 3">GH4-78</strain>
    </source>
</reference>
<proteinExistence type="predicted"/>
<keyword evidence="3" id="KW-1185">Reference proteome</keyword>
<dbReference type="RefSeq" id="WP_133211593.1">
    <property type="nucleotide sequence ID" value="NZ_SMSE01000002.1"/>
</dbReference>
<evidence type="ECO:0008006" key="4">
    <source>
        <dbReference type="Google" id="ProtNLM"/>
    </source>
</evidence>
<dbReference type="OrthoDB" id="178488at2"/>
<gene>
    <name evidence="2" type="ORF">E2F43_08310</name>
</gene>
<keyword evidence="1" id="KW-0732">Signal</keyword>
<protein>
    <recommendedName>
        <fullName evidence="4">Porin</fullName>
    </recommendedName>
</protein>
<sequence length="370" mass="41804">MTVATRLLPVLCLITLPSPVTLAQADYDKIWSHFILYESEDEGLIRSFALAGRLQGDLAWVNADQGNFNDQLWRRFRFGFKSLLANDWVLQLEGDFDLNQTGTDLYRGLTDAYIGWNPGDALDLRFLKHSAGFTLDGATSSKKLLTMERNNLSNNLWFTAEYFSGVSAQGKLDNGLSYRAGVFSGDPDEEIQFQDGSYFTLASLGWDFAAGTGMETATVRIDYVYQDEDPDNNTRDFSHVFNLVSQWGTENWGLWTDLSAGRGLAGQSDIWGLVVMPFYHSSDNVQWVARYTYLDSDEANGLRLGRYERDVVGGRGDGYDEVYLGVNYLFYGHKLKWQGGLQWARMEDSAADGGSYKGWAFSTGFRLYWY</sequence>
<dbReference type="InterPro" id="IPR010870">
    <property type="entry name" value="Porin_O/P"/>
</dbReference>
<dbReference type="EMBL" id="SMSE01000002">
    <property type="protein sequence ID" value="TDG13530.1"/>
    <property type="molecule type" value="Genomic_DNA"/>
</dbReference>
<organism evidence="2 3">
    <name type="scientific">Seongchinamella unica</name>
    <dbReference type="NCBI Taxonomy" id="2547392"/>
    <lineage>
        <taxon>Bacteria</taxon>
        <taxon>Pseudomonadati</taxon>
        <taxon>Pseudomonadota</taxon>
        <taxon>Gammaproteobacteria</taxon>
        <taxon>Cellvibrionales</taxon>
        <taxon>Halieaceae</taxon>
        <taxon>Seongchinamella</taxon>
    </lineage>
</organism>
<dbReference type="InterPro" id="IPR023614">
    <property type="entry name" value="Porin_dom_sf"/>
</dbReference>
<dbReference type="Pfam" id="PF07396">
    <property type="entry name" value="Porin_O_P"/>
    <property type="match status" value="1"/>
</dbReference>
<evidence type="ECO:0000313" key="3">
    <source>
        <dbReference type="Proteomes" id="UP000295554"/>
    </source>
</evidence>
<dbReference type="Proteomes" id="UP000295554">
    <property type="component" value="Unassembled WGS sequence"/>
</dbReference>
<feature type="signal peptide" evidence="1">
    <location>
        <begin position="1"/>
        <end position="22"/>
    </location>
</feature>
<comment type="caution">
    <text evidence="2">The sequence shown here is derived from an EMBL/GenBank/DDBJ whole genome shotgun (WGS) entry which is preliminary data.</text>
</comment>
<dbReference type="Gene3D" id="2.40.160.10">
    <property type="entry name" value="Porin"/>
    <property type="match status" value="1"/>
</dbReference>
<feature type="chain" id="PRO_5020401886" description="Porin" evidence="1">
    <location>
        <begin position="23"/>
        <end position="370"/>
    </location>
</feature>
<dbReference type="SUPFAM" id="SSF56935">
    <property type="entry name" value="Porins"/>
    <property type="match status" value="1"/>
</dbReference>
<evidence type="ECO:0000313" key="2">
    <source>
        <dbReference type="EMBL" id="TDG13530.1"/>
    </source>
</evidence>
<dbReference type="AlphaFoldDB" id="A0A4R5LRR1"/>